<dbReference type="SUPFAM" id="SSF53300">
    <property type="entry name" value="vWA-like"/>
    <property type="match status" value="1"/>
</dbReference>
<dbReference type="PROSITE" id="PS50234">
    <property type="entry name" value="VWFA"/>
    <property type="match status" value="1"/>
</dbReference>
<name>A0AAV0UYV7_HYABA</name>
<evidence type="ECO:0000259" key="1">
    <source>
        <dbReference type="PROSITE" id="PS50234"/>
    </source>
</evidence>
<dbReference type="Proteomes" id="UP001162031">
    <property type="component" value="Unassembled WGS sequence"/>
</dbReference>
<comment type="caution">
    <text evidence="2">The sequence shown here is derived from an EMBL/GenBank/DDBJ whole genome shotgun (WGS) entry which is preliminary data.</text>
</comment>
<dbReference type="Gene3D" id="3.40.50.410">
    <property type="entry name" value="von Willebrand factor, type A domain"/>
    <property type="match status" value="1"/>
</dbReference>
<gene>
    <name evidence="2" type="ORF">HBR001_LOCUS8833</name>
</gene>
<organism evidence="2 3">
    <name type="scientific">Hyaloperonospora brassicae</name>
    <name type="common">Brassica downy mildew</name>
    <name type="synonym">Peronospora brassicae</name>
    <dbReference type="NCBI Taxonomy" id="162125"/>
    <lineage>
        <taxon>Eukaryota</taxon>
        <taxon>Sar</taxon>
        <taxon>Stramenopiles</taxon>
        <taxon>Oomycota</taxon>
        <taxon>Peronosporomycetes</taxon>
        <taxon>Peronosporales</taxon>
        <taxon>Peronosporaceae</taxon>
        <taxon>Hyaloperonospora</taxon>
    </lineage>
</organism>
<dbReference type="SMART" id="SM00327">
    <property type="entry name" value="VWA"/>
    <property type="match status" value="1"/>
</dbReference>
<dbReference type="PANTHER" id="PTHR22796:SF1">
    <property type="entry name" value="VWFA DOMAIN-CONTAINING PROTEIN"/>
    <property type="match status" value="1"/>
</dbReference>
<dbReference type="InterPro" id="IPR036465">
    <property type="entry name" value="vWFA_dom_sf"/>
</dbReference>
<evidence type="ECO:0000313" key="2">
    <source>
        <dbReference type="EMBL" id="CAI5742141.1"/>
    </source>
</evidence>
<feature type="domain" description="VWFA" evidence="1">
    <location>
        <begin position="236"/>
        <end position="406"/>
    </location>
</feature>
<evidence type="ECO:0000313" key="3">
    <source>
        <dbReference type="Proteomes" id="UP001162031"/>
    </source>
</evidence>
<keyword evidence="3" id="KW-1185">Reference proteome</keyword>
<proteinExistence type="predicted"/>
<dbReference type="PANTHER" id="PTHR22796">
    <property type="entry name" value="URG4-RELATED"/>
    <property type="match status" value="1"/>
</dbReference>
<dbReference type="Pfam" id="PF00092">
    <property type="entry name" value="VWA"/>
    <property type="match status" value="1"/>
</dbReference>
<dbReference type="EMBL" id="CANTFL010001463">
    <property type="protein sequence ID" value="CAI5742141.1"/>
    <property type="molecule type" value="Genomic_DNA"/>
</dbReference>
<dbReference type="InterPro" id="IPR002035">
    <property type="entry name" value="VWF_A"/>
</dbReference>
<dbReference type="AlphaFoldDB" id="A0AAV0UYV7"/>
<reference evidence="2" key="1">
    <citation type="submission" date="2022-12" db="EMBL/GenBank/DDBJ databases">
        <authorList>
            <person name="Webb A."/>
        </authorList>
    </citation>
    <scope>NUCLEOTIDE SEQUENCE</scope>
    <source>
        <strain evidence="2">Hp1</strain>
    </source>
</reference>
<protein>
    <recommendedName>
        <fullName evidence="1">VWFA domain-containing protein</fullName>
    </recommendedName>
</protein>
<sequence>MIGMRNRCAIVLQPGQTDHGGGTHSCAKRSFGGRTSAHGCTVKCEACDYYCDQEVGHRGKHSTAHGNMRNMRFVSKEEAIEWKDHEYAPGENAIAEMCNLFCSTAGRGHAHYLKCAYDSVDQCVYSGARDHRRHCDSALLVPRPTVEVDEVLHAEYWETIGWEDPCGSARERATFAKCPYMCQSVEHKGDRKVPSSCDLPAWHAPVDTESYVVRNGYSYINGHRFACYHPSTDISHHIFVLDCSGSMKGRPWTALMNGVRRYMSGQVQRGSNQDIVSIVTFGDDGHVVFEGVRIGNAATRCVNFRGGGTFYAEGLKAASAIISRTNTNMYRPVMVFFTDGRPADAKQGLKLAKDIRQRYSISGLRAFVVGFGKASEFGLKVLSDQLGGSVHAAGSLEGLVDAFRSISASVGARTGLICSKNTTT</sequence>
<accession>A0AAV0UYV7</accession>
<dbReference type="CDD" id="cd00198">
    <property type="entry name" value="vWFA"/>
    <property type="match status" value="1"/>
</dbReference>